<protein>
    <submittedName>
        <fullName evidence="1">21.7 kDa class vi heat shock protein</fullName>
    </submittedName>
</protein>
<gene>
    <name evidence="1" type="ORF">PHJA_000781900</name>
</gene>
<organism evidence="1 2">
    <name type="scientific">Phtheirospermum japonicum</name>
    <dbReference type="NCBI Taxonomy" id="374723"/>
    <lineage>
        <taxon>Eukaryota</taxon>
        <taxon>Viridiplantae</taxon>
        <taxon>Streptophyta</taxon>
        <taxon>Embryophyta</taxon>
        <taxon>Tracheophyta</taxon>
        <taxon>Spermatophyta</taxon>
        <taxon>Magnoliopsida</taxon>
        <taxon>eudicotyledons</taxon>
        <taxon>Gunneridae</taxon>
        <taxon>Pentapetalae</taxon>
        <taxon>asterids</taxon>
        <taxon>lamiids</taxon>
        <taxon>Lamiales</taxon>
        <taxon>Orobanchaceae</taxon>
        <taxon>Orobanchaceae incertae sedis</taxon>
        <taxon>Phtheirospermum</taxon>
    </lineage>
</organism>
<keyword evidence="2" id="KW-1185">Reference proteome</keyword>
<evidence type="ECO:0000313" key="2">
    <source>
        <dbReference type="Proteomes" id="UP000653305"/>
    </source>
</evidence>
<evidence type="ECO:0000313" key="1">
    <source>
        <dbReference type="EMBL" id="GFP86381.1"/>
    </source>
</evidence>
<reference evidence="1" key="1">
    <citation type="submission" date="2020-07" db="EMBL/GenBank/DDBJ databases">
        <title>Ethylene signaling mediates host invasion by parasitic plants.</title>
        <authorList>
            <person name="Yoshida S."/>
        </authorList>
    </citation>
    <scope>NUCLEOTIDE SEQUENCE</scope>
    <source>
        <strain evidence="1">Okayama</strain>
    </source>
</reference>
<accession>A0A830BW74</accession>
<dbReference type="AlphaFoldDB" id="A0A830BW74"/>
<dbReference type="Proteomes" id="UP000653305">
    <property type="component" value="Unassembled WGS sequence"/>
</dbReference>
<name>A0A830BW74_9LAMI</name>
<comment type="caution">
    <text evidence="1">The sequence shown here is derived from an EMBL/GenBank/DDBJ whole genome shotgun (WGS) entry which is preliminary data.</text>
</comment>
<sequence>MGLQRSLAKTIQRCTRSSEQDRSSVLSCSGNSSILRMPFHFGSSSRTCCCQISIAQVSAASIGSKPIPTMF</sequence>
<dbReference type="EMBL" id="BMAC01000124">
    <property type="protein sequence ID" value="GFP86381.1"/>
    <property type="molecule type" value="Genomic_DNA"/>
</dbReference>
<proteinExistence type="predicted"/>
<keyword evidence="1" id="KW-0346">Stress response</keyword>